<dbReference type="Gene3D" id="3.30.200.20">
    <property type="entry name" value="Phosphorylase Kinase, domain 1"/>
    <property type="match status" value="1"/>
</dbReference>
<comment type="function">
    <text evidence="24">The processed protein kinase Xa21 chain released by protein cleavage after X.oryzae pv. oryzae protein Ax21 detection translocates into the nucleus where it can bind and regulate WRKY62, a transcription factor. Confers resistance to the bacterial pathogen X.oryzae pv. oryzae (Xoo).</text>
</comment>
<dbReference type="GO" id="GO:0005524">
    <property type="term" value="F:ATP binding"/>
    <property type="evidence" value="ECO:0007669"/>
    <property type="project" value="UniProtKB-UniRule"/>
</dbReference>
<feature type="chain" id="PRO_5026846054" description="Receptor kinase-like protein Xa21" evidence="28">
    <location>
        <begin position="30"/>
        <end position="1026"/>
    </location>
</feature>
<gene>
    <name evidence="31" type="primary">LOC105035381</name>
</gene>
<evidence type="ECO:0000256" key="1">
    <source>
        <dbReference type="ARBA" id="ARBA00004162"/>
    </source>
</evidence>
<evidence type="ECO:0000256" key="24">
    <source>
        <dbReference type="ARBA" id="ARBA00056628"/>
    </source>
</evidence>
<dbReference type="GO" id="GO:0004674">
    <property type="term" value="F:protein serine/threonine kinase activity"/>
    <property type="evidence" value="ECO:0007669"/>
    <property type="project" value="UniProtKB-KW"/>
</dbReference>
<dbReference type="KEGG" id="egu:105035381"/>
<evidence type="ECO:0000256" key="5">
    <source>
        <dbReference type="ARBA" id="ARBA00012513"/>
    </source>
</evidence>
<dbReference type="Pfam" id="PF00069">
    <property type="entry name" value="Pkinase"/>
    <property type="match status" value="1"/>
</dbReference>
<dbReference type="AlphaFoldDB" id="A0A6I9QIP8"/>
<dbReference type="PROSITE" id="PS50011">
    <property type="entry name" value="PROTEIN_KINASE_DOM"/>
    <property type="match status" value="1"/>
</dbReference>
<comment type="catalytic activity">
    <reaction evidence="21">
        <text>L-threonyl-[protein] + ATP = O-phospho-L-threonyl-[protein] + ADP + H(+)</text>
        <dbReference type="Rhea" id="RHEA:46608"/>
        <dbReference type="Rhea" id="RHEA-COMP:11060"/>
        <dbReference type="Rhea" id="RHEA-COMP:11605"/>
        <dbReference type="ChEBI" id="CHEBI:15378"/>
        <dbReference type="ChEBI" id="CHEBI:30013"/>
        <dbReference type="ChEBI" id="CHEBI:30616"/>
        <dbReference type="ChEBI" id="CHEBI:61977"/>
        <dbReference type="ChEBI" id="CHEBI:456216"/>
        <dbReference type="EC" id="2.7.11.1"/>
    </reaction>
</comment>
<evidence type="ECO:0000256" key="16">
    <source>
        <dbReference type="ARBA" id="ARBA00022840"/>
    </source>
</evidence>
<dbReference type="InterPro" id="IPR000719">
    <property type="entry name" value="Prot_kinase_dom"/>
</dbReference>
<dbReference type="FunFam" id="3.80.10.10:FF:001158">
    <property type="entry name" value="Leucine-rich repeat protein kinase family protein"/>
    <property type="match status" value="1"/>
</dbReference>
<dbReference type="FunFam" id="3.80.10.10:FF:000101">
    <property type="entry name" value="LRR receptor-like serine/threonine-protein kinase ERECTA"/>
    <property type="match status" value="1"/>
</dbReference>
<keyword evidence="30" id="KW-1185">Reference proteome</keyword>
<proteinExistence type="inferred from homology"/>
<evidence type="ECO:0000256" key="9">
    <source>
        <dbReference type="ARBA" id="ARBA00022614"/>
    </source>
</evidence>
<organism evidence="30 31">
    <name type="scientific">Elaeis guineensis var. tenera</name>
    <name type="common">Oil palm</name>
    <dbReference type="NCBI Taxonomy" id="51953"/>
    <lineage>
        <taxon>Eukaryota</taxon>
        <taxon>Viridiplantae</taxon>
        <taxon>Streptophyta</taxon>
        <taxon>Embryophyta</taxon>
        <taxon>Tracheophyta</taxon>
        <taxon>Spermatophyta</taxon>
        <taxon>Magnoliopsida</taxon>
        <taxon>Liliopsida</taxon>
        <taxon>Arecaceae</taxon>
        <taxon>Arecoideae</taxon>
        <taxon>Cocoseae</taxon>
        <taxon>Elaeidinae</taxon>
        <taxon>Elaeis</taxon>
    </lineage>
</organism>
<evidence type="ECO:0000256" key="28">
    <source>
        <dbReference type="SAM" id="SignalP"/>
    </source>
</evidence>
<dbReference type="SMART" id="SM00220">
    <property type="entry name" value="S_TKc"/>
    <property type="match status" value="1"/>
</dbReference>
<dbReference type="GeneID" id="105035381"/>
<dbReference type="InterPro" id="IPR032675">
    <property type="entry name" value="LRR_dom_sf"/>
</dbReference>
<evidence type="ECO:0000256" key="17">
    <source>
        <dbReference type="ARBA" id="ARBA00022989"/>
    </source>
</evidence>
<dbReference type="SUPFAM" id="SSF56112">
    <property type="entry name" value="Protein kinase-like (PK-like)"/>
    <property type="match status" value="1"/>
</dbReference>
<dbReference type="FunFam" id="1.10.510.10:FF:000358">
    <property type="entry name" value="Putative leucine-rich repeat receptor-like serine/threonine-protein kinase"/>
    <property type="match status" value="1"/>
</dbReference>
<keyword evidence="6" id="KW-1003">Cell membrane</keyword>
<evidence type="ECO:0000256" key="11">
    <source>
        <dbReference type="ARBA" id="ARBA00022692"/>
    </source>
</evidence>
<keyword evidence="13" id="KW-0677">Repeat</keyword>
<evidence type="ECO:0000256" key="21">
    <source>
        <dbReference type="ARBA" id="ARBA00047899"/>
    </source>
</evidence>
<evidence type="ECO:0000256" key="3">
    <source>
        <dbReference type="ARBA" id="ARBA00004479"/>
    </source>
</evidence>
<evidence type="ECO:0000256" key="26">
    <source>
        <dbReference type="PROSITE-ProRule" id="PRU10141"/>
    </source>
</evidence>
<evidence type="ECO:0000256" key="27">
    <source>
        <dbReference type="SAM" id="Phobius"/>
    </source>
</evidence>
<reference evidence="31" key="1">
    <citation type="submission" date="2025-08" db="UniProtKB">
        <authorList>
            <consortium name="RefSeq"/>
        </authorList>
    </citation>
    <scope>IDENTIFICATION</scope>
</reference>
<keyword evidence="19" id="KW-0675">Receptor</keyword>
<evidence type="ECO:0000256" key="4">
    <source>
        <dbReference type="ARBA" id="ARBA00008684"/>
    </source>
</evidence>
<evidence type="ECO:0000256" key="23">
    <source>
        <dbReference type="ARBA" id="ARBA00054320"/>
    </source>
</evidence>
<evidence type="ECO:0000256" key="14">
    <source>
        <dbReference type="ARBA" id="ARBA00022741"/>
    </source>
</evidence>
<keyword evidence="20" id="KW-0325">Glycoprotein</keyword>
<dbReference type="SMART" id="SM00369">
    <property type="entry name" value="LRR_TYP"/>
    <property type="match status" value="6"/>
</dbReference>
<keyword evidence="12 28" id="KW-0732">Signal</keyword>
<dbReference type="FunFam" id="3.80.10.10:FF:000288">
    <property type="entry name" value="LRR receptor-like serine/threonine-protein kinase EFR"/>
    <property type="match status" value="1"/>
</dbReference>
<protein>
    <recommendedName>
        <fullName evidence="25">Receptor kinase-like protein Xa21</fullName>
        <ecNumber evidence="5">2.7.11.1</ecNumber>
    </recommendedName>
</protein>
<dbReference type="InterPro" id="IPR013210">
    <property type="entry name" value="LRR_N_plant-typ"/>
</dbReference>
<dbReference type="PANTHER" id="PTHR27008:SF596">
    <property type="entry name" value="OS02G0215500 PROTEIN"/>
    <property type="match status" value="1"/>
</dbReference>
<evidence type="ECO:0000256" key="13">
    <source>
        <dbReference type="ARBA" id="ARBA00022737"/>
    </source>
</evidence>
<keyword evidence="9" id="KW-0433">Leucine-rich repeat</keyword>
<dbReference type="InParanoid" id="A0A6I9QIP8"/>
<dbReference type="SUPFAM" id="SSF52058">
    <property type="entry name" value="L domain-like"/>
    <property type="match status" value="1"/>
</dbReference>
<comment type="similarity">
    <text evidence="4">Belongs to the protein kinase superfamily. Ser/Thr protein kinase family.</text>
</comment>
<dbReference type="Proteomes" id="UP000504607">
    <property type="component" value="Unplaced"/>
</dbReference>
<evidence type="ECO:0000256" key="6">
    <source>
        <dbReference type="ARBA" id="ARBA00022475"/>
    </source>
</evidence>
<dbReference type="InterPro" id="IPR017441">
    <property type="entry name" value="Protein_kinase_ATP_BS"/>
</dbReference>
<evidence type="ECO:0000256" key="19">
    <source>
        <dbReference type="ARBA" id="ARBA00023170"/>
    </source>
</evidence>
<feature type="transmembrane region" description="Helical" evidence="27">
    <location>
        <begin position="657"/>
        <end position="681"/>
    </location>
</feature>
<keyword evidence="14 26" id="KW-0547">Nucleotide-binding</keyword>
<evidence type="ECO:0000313" key="31">
    <source>
        <dbReference type="RefSeq" id="XP_010909230.1"/>
    </source>
</evidence>
<dbReference type="InterPro" id="IPR008271">
    <property type="entry name" value="Ser/Thr_kinase_AS"/>
</dbReference>
<evidence type="ECO:0000256" key="2">
    <source>
        <dbReference type="ARBA" id="ARBA00004389"/>
    </source>
</evidence>
<keyword evidence="17 27" id="KW-1133">Transmembrane helix</keyword>
<keyword evidence="18 27" id="KW-0472">Membrane</keyword>
<dbReference type="Gene3D" id="3.80.10.10">
    <property type="entry name" value="Ribonuclease Inhibitor"/>
    <property type="match status" value="3"/>
</dbReference>
<dbReference type="InterPro" id="IPR003591">
    <property type="entry name" value="Leu-rich_rpt_typical-subtyp"/>
</dbReference>
<dbReference type="InterPro" id="IPR001611">
    <property type="entry name" value="Leu-rich_rpt"/>
</dbReference>
<evidence type="ECO:0000313" key="30">
    <source>
        <dbReference type="Proteomes" id="UP000504607"/>
    </source>
</evidence>
<feature type="domain" description="Protein kinase" evidence="29">
    <location>
        <begin position="715"/>
        <end position="1018"/>
    </location>
</feature>
<comment type="function">
    <text evidence="23">Receptor kinase that detects X.oryzae pv. oryzae protein Ax21 to promote innate immunity. Following X.oryzae pv. oryzae protein Ax21 detection, undergoes cleavage, releasing the processed protein kinase Xa21 chain.</text>
</comment>
<dbReference type="EC" id="2.7.11.1" evidence="5"/>
<name>A0A6I9QIP8_ELAGV</name>
<keyword evidence="16 26" id="KW-0067">ATP-binding</keyword>
<dbReference type="FunFam" id="3.30.200.20:FF:000432">
    <property type="entry name" value="LRR receptor-like serine/threonine-protein kinase EFR"/>
    <property type="match status" value="1"/>
</dbReference>
<keyword evidence="11 27" id="KW-0812">Transmembrane</keyword>
<comment type="subcellular location">
    <subcellularLocation>
        <location evidence="1">Cell membrane</location>
        <topology evidence="1">Single-pass membrane protein</topology>
    </subcellularLocation>
    <subcellularLocation>
        <location evidence="2">Endoplasmic reticulum membrane</location>
        <topology evidence="2">Single-pass membrane protein</topology>
    </subcellularLocation>
    <subcellularLocation>
        <location evidence="3">Membrane</location>
        <topology evidence="3">Single-pass type I membrane protein</topology>
    </subcellularLocation>
</comment>
<evidence type="ECO:0000256" key="20">
    <source>
        <dbReference type="ARBA" id="ARBA00023180"/>
    </source>
</evidence>
<dbReference type="InterPro" id="IPR051809">
    <property type="entry name" value="Plant_receptor-like_S/T_kinase"/>
</dbReference>
<keyword evidence="8" id="KW-0597">Phosphoprotein</keyword>
<dbReference type="CDD" id="cd14066">
    <property type="entry name" value="STKc_IRAK"/>
    <property type="match status" value="1"/>
</dbReference>
<feature type="binding site" evidence="26">
    <location>
        <position position="744"/>
    </location>
    <ligand>
        <name>ATP</name>
        <dbReference type="ChEBI" id="CHEBI:30616"/>
    </ligand>
</feature>
<evidence type="ECO:0000259" key="29">
    <source>
        <dbReference type="PROSITE" id="PS50011"/>
    </source>
</evidence>
<evidence type="ECO:0000256" key="18">
    <source>
        <dbReference type="ARBA" id="ARBA00023136"/>
    </source>
</evidence>
<accession>A0A6I9QIP8</accession>
<dbReference type="Pfam" id="PF08263">
    <property type="entry name" value="LRRNT_2"/>
    <property type="match status" value="1"/>
</dbReference>
<dbReference type="Pfam" id="PF00560">
    <property type="entry name" value="LRR_1"/>
    <property type="match status" value="8"/>
</dbReference>
<keyword evidence="10" id="KW-0808">Transferase</keyword>
<evidence type="ECO:0000256" key="15">
    <source>
        <dbReference type="ARBA" id="ARBA00022777"/>
    </source>
</evidence>
<dbReference type="PRINTS" id="PR00019">
    <property type="entry name" value="LEURICHRPT"/>
</dbReference>
<evidence type="ECO:0000256" key="8">
    <source>
        <dbReference type="ARBA" id="ARBA00022553"/>
    </source>
</evidence>
<dbReference type="PROSITE" id="PS00107">
    <property type="entry name" value="PROTEIN_KINASE_ATP"/>
    <property type="match status" value="1"/>
</dbReference>
<feature type="signal peptide" evidence="28">
    <location>
        <begin position="1"/>
        <end position="29"/>
    </location>
</feature>
<dbReference type="InterPro" id="IPR011009">
    <property type="entry name" value="Kinase-like_dom_sf"/>
</dbReference>
<keyword evidence="7" id="KW-0723">Serine/threonine-protein kinase</keyword>
<dbReference type="Gene3D" id="1.10.510.10">
    <property type="entry name" value="Transferase(Phosphotransferase) domain 1"/>
    <property type="match status" value="1"/>
</dbReference>
<dbReference type="RefSeq" id="XP_010909230.1">
    <property type="nucleotide sequence ID" value="XM_010910928.3"/>
</dbReference>
<sequence>MERPQKFLNSVACLCLCMILCVDILVTEAAAPVAGNETDRLALLAFKGQITDGPARALSSWNDTVQFCEWEGIKCSANSQRVTIISLQSKRLAGSLSPSLGNLTLLQELNLGDNHLYGNIPQELGKLASLRILNLTSNYFKGPIPANLSSCKELRQLFLGDNVLVGEIPTELTSLPKLQEMQLLVNNLTGSIPPSIGNLSSLTTLVMGRNNLVGSIPHGIGLISGLEFLQIAENQISGTIPRSLYNLSALTFIAIATNQLHGSLPPNLGLALPRLETFYAGGNQFAGPIPVSLSNASGLMNLDFGYNYFSGSVPADLGRLGGLLWLNFEGNQLGAGDAPGLDFLHTLSNCTKLKLLDFDSNRFEGVLPNSIANLSTQLSMLILGGNHIRGTIPDGIGNLAGLTVLRMENNILAGSITESIGRLQNLRLLSLFGNKLSGSIPLSLGNLSRLFDLRLGKNDMEGSIPSSLGQCINLQFLDLSDNKLNGTIPTQVIGISSLSIFLGFARNSLVGYLPVEVGKLKNLGELDISGNRLSGEIPEALGDCESMEYLHMQNNKFEGAIPSSWRLLRGIQYLDLSRNNLSGQIPEYLVNIHALWHLNLSFNNLEGVLPQEGVFRNVSAISVGGNAKLCGGVPELRLPECPVTTSETKASNRLAKIVIPTACTLAALALLSCIGFIFYGLMRRSRKTPQHTPSFLEEPYMKISYRELRKATDGFSSKNLIGKGRFGLVYRGTLDGSGSMVAIKVINLRNHGASTTFMAECEALSNIRHRNLIRILTCCSSIDSVGNDFKALVYEFMPNGSLEEWLHPGPGEQHPSKVLNIFQRLNIIIDVASALDYLHHQCQVPIVHCDLKPSNVLLDDELTAHVSDFGLAKVLLKHEISKVQTSSIGIKGTVGYVPPEYGMGGEISTRGDVYGYGILLLEMFTGKRPTDEAFNDGSCLHDLARMVHPERTMEIIDPRSFLIADEEMMSYGRQHSIMSSRIEQCLISVIGIGLSCSVAQPNARLEMRDVVTKLHAIRARLLRGGT</sequence>
<keyword evidence="15" id="KW-0418">Kinase</keyword>
<dbReference type="SUPFAM" id="SSF52047">
    <property type="entry name" value="RNI-like"/>
    <property type="match status" value="1"/>
</dbReference>
<dbReference type="GO" id="GO:0005789">
    <property type="term" value="C:endoplasmic reticulum membrane"/>
    <property type="evidence" value="ECO:0007669"/>
    <property type="project" value="UniProtKB-SubCell"/>
</dbReference>
<evidence type="ECO:0000256" key="25">
    <source>
        <dbReference type="ARBA" id="ARBA00072040"/>
    </source>
</evidence>
<comment type="catalytic activity">
    <reaction evidence="22">
        <text>L-seryl-[protein] + ATP = O-phospho-L-seryl-[protein] + ADP + H(+)</text>
        <dbReference type="Rhea" id="RHEA:17989"/>
        <dbReference type="Rhea" id="RHEA-COMP:9863"/>
        <dbReference type="Rhea" id="RHEA-COMP:11604"/>
        <dbReference type="ChEBI" id="CHEBI:15378"/>
        <dbReference type="ChEBI" id="CHEBI:29999"/>
        <dbReference type="ChEBI" id="CHEBI:30616"/>
        <dbReference type="ChEBI" id="CHEBI:83421"/>
        <dbReference type="ChEBI" id="CHEBI:456216"/>
        <dbReference type="EC" id="2.7.11.1"/>
    </reaction>
</comment>
<evidence type="ECO:0000256" key="22">
    <source>
        <dbReference type="ARBA" id="ARBA00048679"/>
    </source>
</evidence>
<evidence type="ECO:0000256" key="7">
    <source>
        <dbReference type="ARBA" id="ARBA00022527"/>
    </source>
</evidence>
<dbReference type="GO" id="GO:0005886">
    <property type="term" value="C:plasma membrane"/>
    <property type="evidence" value="ECO:0007669"/>
    <property type="project" value="UniProtKB-SubCell"/>
</dbReference>
<dbReference type="PROSITE" id="PS00108">
    <property type="entry name" value="PROTEIN_KINASE_ST"/>
    <property type="match status" value="1"/>
</dbReference>
<evidence type="ECO:0000256" key="12">
    <source>
        <dbReference type="ARBA" id="ARBA00022729"/>
    </source>
</evidence>
<evidence type="ECO:0000256" key="10">
    <source>
        <dbReference type="ARBA" id="ARBA00022679"/>
    </source>
</evidence>
<dbReference type="OrthoDB" id="676979at2759"/>
<dbReference type="PANTHER" id="PTHR27008">
    <property type="entry name" value="OS04G0122200 PROTEIN"/>
    <property type="match status" value="1"/>
</dbReference>